<dbReference type="Proteomes" id="UP000318102">
    <property type="component" value="Unassembled WGS sequence"/>
</dbReference>
<dbReference type="EMBL" id="VNJK01000001">
    <property type="protein sequence ID" value="TVX94207.1"/>
    <property type="molecule type" value="Genomic_DNA"/>
</dbReference>
<dbReference type="AlphaFoldDB" id="A0A559J2U6"/>
<dbReference type="OrthoDB" id="2376281at2"/>
<gene>
    <name evidence="2" type="ORF">FPZ44_14785</name>
</gene>
<dbReference type="InterPro" id="IPR009711">
    <property type="entry name" value="UPF0473"/>
</dbReference>
<dbReference type="HAMAP" id="MF_01448">
    <property type="entry name" value="UPF0473"/>
    <property type="match status" value="1"/>
</dbReference>
<proteinExistence type="inferred from homology"/>
<accession>A0A559J2U6</accession>
<protein>
    <recommendedName>
        <fullName evidence="1">UPF0473 protein FPZ44_14785</fullName>
    </recommendedName>
</protein>
<sequence>MSEHKHDCGCGHDHDHDHSHEEIIVTLIDDEGKEVEMVLVETFNVEDQLYALLLERNNLEADGAIFRMDEDEEGMALNPIEDDAEWDRVQQAYQELLIDEDQM</sequence>
<reference evidence="2 3" key="1">
    <citation type="submission" date="2019-07" db="EMBL/GenBank/DDBJ databases">
        <authorList>
            <person name="Kim J."/>
        </authorList>
    </citation>
    <scope>NUCLEOTIDE SEQUENCE [LARGE SCALE GENOMIC DNA]</scope>
    <source>
        <strain evidence="2 3">N4</strain>
    </source>
</reference>
<evidence type="ECO:0000313" key="3">
    <source>
        <dbReference type="Proteomes" id="UP000318102"/>
    </source>
</evidence>
<comment type="caution">
    <text evidence="2">The sequence shown here is derived from an EMBL/GenBank/DDBJ whole genome shotgun (WGS) entry which is preliminary data.</text>
</comment>
<evidence type="ECO:0000256" key="1">
    <source>
        <dbReference type="HAMAP-Rule" id="MF_01448"/>
    </source>
</evidence>
<keyword evidence="3" id="KW-1185">Reference proteome</keyword>
<comment type="similarity">
    <text evidence="1">Belongs to the UPF0473 family.</text>
</comment>
<name>A0A559J2U6_9BACL</name>
<organism evidence="2 3">
    <name type="scientific">Paenibacillus agilis</name>
    <dbReference type="NCBI Taxonomy" id="3020863"/>
    <lineage>
        <taxon>Bacteria</taxon>
        <taxon>Bacillati</taxon>
        <taxon>Bacillota</taxon>
        <taxon>Bacilli</taxon>
        <taxon>Bacillales</taxon>
        <taxon>Paenibacillaceae</taxon>
        <taxon>Paenibacillus</taxon>
    </lineage>
</organism>
<dbReference type="RefSeq" id="WP_028595777.1">
    <property type="nucleotide sequence ID" value="NZ_VNJK01000001.1"/>
</dbReference>
<evidence type="ECO:0000313" key="2">
    <source>
        <dbReference type="EMBL" id="TVX94207.1"/>
    </source>
</evidence>
<dbReference type="Pfam" id="PF06949">
    <property type="entry name" value="DUF1292"/>
    <property type="match status" value="1"/>
</dbReference>